<reference evidence="3" key="1">
    <citation type="submission" date="2016-12" db="EMBL/GenBank/DDBJ databases">
        <title>Comparative genomics of four Isosphaeraceae planctomycetes: a common pool of plasmids and glycoside hydrolase genes.</title>
        <authorList>
            <person name="Ivanova A."/>
        </authorList>
    </citation>
    <scope>NUCLEOTIDE SEQUENCE [LARGE SCALE GENOMIC DNA]</scope>
    <source>
        <strain evidence="3">PX4</strain>
    </source>
</reference>
<feature type="signal peptide" evidence="1">
    <location>
        <begin position="1"/>
        <end position="24"/>
    </location>
</feature>
<proteinExistence type="predicted"/>
<protein>
    <submittedName>
        <fullName evidence="2">Uncharacterized protein</fullName>
    </submittedName>
</protein>
<evidence type="ECO:0000313" key="2">
    <source>
        <dbReference type="EMBL" id="APW62389.1"/>
    </source>
</evidence>
<feature type="chain" id="PRO_5012459671" evidence="1">
    <location>
        <begin position="25"/>
        <end position="63"/>
    </location>
</feature>
<evidence type="ECO:0000256" key="1">
    <source>
        <dbReference type="SAM" id="SignalP"/>
    </source>
</evidence>
<gene>
    <name evidence="2" type="ORF">BSF38_03928</name>
</gene>
<dbReference type="EMBL" id="CP019082">
    <property type="protein sequence ID" value="APW62389.1"/>
    <property type="molecule type" value="Genomic_DNA"/>
</dbReference>
<name>A0A1U7CU14_9BACT</name>
<accession>A0A1U7CU14</accession>
<evidence type="ECO:0000313" key="3">
    <source>
        <dbReference type="Proteomes" id="UP000186309"/>
    </source>
</evidence>
<dbReference type="KEGG" id="pbor:BSF38_03928"/>
<sequence>MFYRKRLSFGAGLALVAAELSGFAQVTYQQTPQAQVMAAAVPASHATLPPDQFALSFNSNLAA</sequence>
<keyword evidence="1" id="KW-0732">Signal</keyword>
<dbReference type="RefSeq" id="WP_076348457.1">
    <property type="nucleotide sequence ID" value="NZ_CP019082.1"/>
</dbReference>
<dbReference type="Proteomes" id="UP000186309">
    <property type="component" value="Chromosome"/>
</dbReference>
<keyword evidence="3" id="KW-1185">Reference proteome</keyword>
<organism evidence="2 3">
    <name type="scientific">Paludisphaera borealis</name>
    <dbReference type="NCBI Taxonomy" id="1387353"/>
    <lineage>
        <taxon>Bacteria</taxon>
        <taxon>Pseudomonadati</taxon>
        <taxon>Planctomycetota</taxon>
        <taxon>Planctomycetia</taxon>
        <taxon>Isosphaerales</taxon>
        <taxon>Isosphaeraceae</taxon>
        <taxon>Paludisphaera</taxon>
    </lineage>
</organism>
<dbReference type="AlphaFoldDB" id="A0A1U7CU14"/>